<evidence type="ECO:0000256" key="4">
    <source>
        <dbReference type="SAM" id="MobiDB-lite"/>
    </source>
</evidence>
<evidence type="ECO:0000256" key="1">
    <source>
        <dbReference type="ARBA" id="ARBA00004123"/>
    </source>
</evidence>
<dbReference type="Proteomes" id="UP000289340">
    <property type="component" value="Chromosome 5"/>
</dbReference>
<dbReference type="GO" id="GO:0000785">
    <property type="term" value="C:chromatin"/>
    <property type="evidence" value="ECO:0007669"/>
    <property type="project" value="UniProtKB-ARBA"/>
</dbReference>
<proteinExistence type="predicted"/>
<comment type="caution">
    <text evidence="7">The sequence shown here is derived from an EMBL/GenBank/DDBJ whole genome shotgun (WGS) entry which is preliminary data.</text>
</comment>
<protein>
    <submittedName>
        <fullName evidence="7">Bromodomain adjacent to zinc finger domain protein 1A isoform C</fullName>
    </submittedName>
</protein>
<evidence type="ECO:0000313" key="8">
    <source>
        <dbReference type="Proteomes" id="UP000289340"/>
    </source>
</evidence>
<dbReference type="InterPro" id="IPR018501">
    <property type="entry name" value="DDT_dom"/>
</dbReference>
<comment type="subcellular location">
    <subcellularLocation>
        <location evidence="1 3">Nucleus</location>
    </subcellularLocation>
</comment>
<dbReference type="SMART" id="SM00571">
    <property type="entry name" value="DDT"/>
    <property type="match status" value="1"/>
</dbReference>
<reference evidence="7 8" key="1">
    <citation type="submission" date="2018-09" db="EMBL/GenBank/DDBJ databases">
        <title>A high-quality reference genome of wild soybean provides a powerful tool to mine soybean genomes.</title>
        <authorList>
            <person name="Xie M."/>
            <person name="Chung C.Y.L."/>
            <person name="Li M.-W."/>
            <person name="Wong F.-L."/>
            <person name="Chan T.-F."/>
            <person name="Lam H.-M."/>
        </authorList>
    </citation>
    <scope>NUCLEOTIDE SEQUENCE [LARGE SCALE GENOMIC DNA]</scope>
    <source>
        <strain evidence="8">cv. W05</strain>
        <tissue evidence="7">Hypocotyl of etiolated seedlings</tissue>
    </source>
</reference>
<dbReference type="Pfam" id="PF02791">
    <property type="entry name" value="DDT"/>
    <property type="match status" value="1"/>
</dbReference>
<feature type="domain" description="WAC" evidence="6">
    <location>
        <begin position="22"/>
        <end position="129"/>
    </location>
</feature>
<evidence type="ECO:0000259" key="5">
    <source>
        <dbReference type="PROSITE" id="PS50827"/>
    </source>
</evidence>
<dbReference type="AlphaFoldDB" id="A0A445KQV2"/>
<dbReference type="EMBL" id="QZWG01000005">
    <property type="protein sequence ID" value="RZC13296.1"/>
    <property type="molecule type" value="Genomic_DNA"/>
</dbReference>
<feature type="region of interest" description="Disordered" evidence="4">
    <location>
        <begin position="493"/>
        <end position="525"/>
    </location>
</feature>
<feature type="region of interest" description="Disordered" evidence="4">
    <location>
        <begin position="552"/>
        <end position="617"/>
    </location>
</feature>
<evidence type="ECO:0000256" key="3">
    <source>
        <dbReference type="PROSITE-ProRule" id="PRU00475"/>
    </source>
</evidence>
<dbReference type="PANTHER" id="PTHR15546">
    <property type="entry name" value="BROMODOMAIN ADJACENT TO ZINC FINGER DOMAIN, 2A"/>
    <property type="match status" value="1"/>
</dbReference>
<gene>
    <name evidence="7" type="ORF">D0Y65_012807</name>
</gene>
<keyword evidence="8" id="KW-1185">Reference proteome</keyword>
<evidence type="ECO:0000256" key="2">
    <source>
        <dbReference type="ARBA" id="ARBA00023242"/>
    </source>
</evidence>
<dbReference type="Pfam" id="PF10537">
    <property type="entry name" value="WAC_Acf1_DNA_bd"/>
    <property type="match status" value="1"/>
</dbReference>
<feature type="compositionally biased region" description="Basic and acidic residues" evidence="4">
    <location>
        <begin position="493"/>
        <end position="515"/>
    </location>
</feature>
<dbReference type="InterPro" id="IPR053271">
    <property type="entry name" value="DDT_domain"/>
</dbReference>
<evidence type="ECO:0000259" key="6">
    <source>
        <dbReference type="PROSITE" id="PS51136"/>
    </source>
</evidence>
<feature type="compositionally biased region" description="Basic and acidic residues" evidence="4">
    <location>
        <begin position="578"/>
        <end position="617"/>
    </location>
</feature>
<evidence type="ECO:0000313" key="7">
    <source>
        <dbReference type="EMBL" id="RZC13296.1"/>
    </source>
</evidence>
<dbReference type="InterPro" id="IPR013136">
    <property type="entry name" value="WSTF_Acf1_Cbp146"/>
</dbReference>
<dbReference type="PROSITE" id="PS51136">
    <property type="entry name" value="WAC"/>
    <property type="match status" value="1"/>
</dbReference>
<accession>A0A445KQV2</accession>
<dbReference type="PROSITE" id="PS50827">
    <property type="entry name" value="DDT"/>
    <property type="match status" value="1"/>
</dbReference>
<dbReference type="GO" id="GO:0005634">
    <property type="term" value="C:nucleus"/>
    <property type="evidence" value="ECO:0007669"/>
    <property type="project" value="UniProtKB-SubCell"/>
</dbReference>
<organism evidence="7 8">
    <name type="scientific">Glycine soja</name>
    <name type="common">Wild soybean</name>
    <dbReference type="NCBI Taxonomy" id="3848"/>
    <lineage>
        <taxon>Eukaryota</taxon>
        <taxon>Viridiplantae</taxon>
        <taxon>Streptophyta</taxon>
        <taxon>Embryophyta</taxon>
        <taxon>Tracheophyta</taxon>
        <taxon>Spermatophyta</taxon>
        <taxon>Magnoliopsida</taxon>
        <taxon>eudicotyledons</taxon>
        <taxon>Gunneridae</taxon>
        <taxon>Pentapetalae</taxon>
        <taxon>rosids</taxon>
        <taxon>fabids</taxon>
        <taxon>Fabales</taxon>
        <taxon>Fabaceae</taxon>
        <taxon>Papilionoideae</taxon>
        <taxon>50 kb inversion clade</taxon>
        <taxon>NPAAA clade</taxon>
        <taxon>indigoferoid/millettioid clade</taxon>
        <taxon>Phaseoleae</taxon>
        <taxon>Glycine</taxon>
        <taxon>Glycine subgen. Soja</taxon>
    </lineage>
</organism>
<keyword evidence="2 3" id="KW-0539">Nucleus</keyword>
<name>A0A445KQV2_GLYSO</name>
<sequence length="749" mass="86831">MPLLRRKPFSLAEPPEDLKPDEPVYQIRFTKEIFQDYQSSDYLKRLNLYRQRVWMCKVTGKTGLTYEEALVSEQLATEKVQQFPKELMTIALRIIQYSMLPLKDLADSIGEKLQEQLFVGAELHWKKDDGVHPCKILKVIQKGVDTVSYEVAWLDKNKNIREQAEVSAEDLVHKKPLFSRNILKSFIRESTYRNAPWVLHDELAKNHGISTDIPEELRGRVFYKDGLLVCSKKRKHEESREDTDTCKKKLDGAQVDDSVQEKVLEFWKSFFSLISSLSLFCWNWLAGVVGLQVSVTTKFPENGQPKDAAIKYPIDDLLVIPSPDDPVFTDRPSPAKSFNIPMSCVGELLMVWDFLSSFGRLLQLSPYSLEDFEIAICHKDSNVALVVESHAALFRLLIKDDDEYSLAVKNRKLKSKITTNNWTEYLCHFLEMINIPELWQHKTTIKRGHYGLVDASAKLRILGELVNRALETAIFRGKLDEIIEQRQALGATRRGEALENGRRRREEKERLKAESESNGFVDGYHLNGENVLANNSIQNGDVGEKRIIEIEPSGQNDPLGRSGIKHLNSAPKKTLKKLNSELKEPTENGKELSRKESPKQLKADKDSSEKNSDEQRKEYFEREMEKRFIRRSPLGKDRDYNNYWWFCRYGRIFVESCDSKKWGYYSSKEELDALMSSLNCKGERERVLRKQLEKYYSTICSELQKTSKDLMHRFVDESVLRRSTRVRAQPGQNPSDACLRYKNKYHKEE</sequence>
<dbReference type="InterPro" id="IPR028941">
    <property type="entry name" value="WHIM2_dom"/>
</dbReference>
<dbReference type="Pfam" id="PF15613">
    <property type="entry name" value="WSD"/>
    <property type="match status" value="1"/>
</dbReference>
<dbReference type="PANTHER" id="PTHR15546:SF2">
    <property type="entry name" value="DDT DOMAIN-CONTAINING PROTEIN DDB_G0282237"/>
    <property type="match status" value="1"/>
</dbReference>
<feature type="domain" description="DDT" evidence="5">
    <location>
        <begin position="342"/>
        <end position="403"/>
    </location>
</feature>